<comment type="caution">
    <text evidence="15">The sequence shown here is derived from an EMBL/GenBank/DDBJ whole genome shotgun (WGS) entry which is preliminary data.</text>
</comment>
<keyword evidence="7" id="KW-0418">Kinase</keyword>
<dbReference type="EC" id="2.7.11.1" evidence="2"/>
<evidence type="ECO:0000259" key="14">
    <source>
        <dbReference type="PROSITE" id="PS50011"/>
    </source>
</evidence>
<evidence type="ECO:0000313" key="16">
    <source>
        <dbReference type="Proteomes" id="UP000663828"/>
    </source>
</evidence>
<dbReference type="EMBL" id="CAJNOR010000028">
    <property type="protein sequence ID" value="CAF0761799.1"/>
    <property type="molecule type" value="Genomic_DNA"/>
</dbReference>
<evidence type="ECO:0000256" key="3">
    <source>
        <dbReference type="ARBA" id="ARBA00022527"/>
    </source>
</evidence>
<dbReference type="GO" id="GO:0005524">
    <property type="term" value="F:ATP binding"/>
    <property type="evidence" value="ECO:0007669"/>
    <property type="project" value="UniProtKB-UniRule"/>
</dbReference>
<reference evidence="15" key="1">
    <citation type="submission" date="2021-02" db="EMBL/GenBank/DDBJ databases">
        <authorList>
            <person name="Nowell W R."/>
        </authorList>
    </citation>
    <scope>NUCLEOTIDE SEQUENCE</scope>
</reference>
<dbReference type="InterPro" id="IPR008271">
    <property type="entry name" value="Ser/Thr_kinase_AS"/>
</dbReference>
<dbReference type="FunFam" id="1.10.510.10:FF:000571">
    <property type="entry name" value="Maternal embryonic leucine zipper kinase"/>
    <property type="match status" value="1"/>
</dbReference>
<keyword evidence="4" id="KW-0597">Phosphoprotein</keyword>
<evidence type="ECO:0000256" key="2">
    <source>
        <dbReference type="ARBA" id="ARBA00012513"/>
    </source>
</evidence>
<dbReference type="PROSITE" id="PS50011">
    <property type="entry name" value="PROTEIN_KINASE_DOM"/>
    <property type="match status" value="1"/>
</dbReference>
<feature type="compositionally biased region" description="Polar residues" evidence="13">
    <location>
        <begin position="405"/>
        <end position="422"/>
    </location>
</feature>
<dbReference type="SMART" id="SM00220">
    <property type="entry name" value="S_TKc"/>
    <property type="match status" value="1"/>
</dbReference>
<feature type="region of interest" description="Disordered" evidence="13">
    <location>
        <begin position="371"/>
        <end position="422"/>
    </location>
</feature>
<gene>
    <name evidence="15" type="ORF">XAT740_LOCUS975</name>
</gene>
<accession>A0A813Q4G2</accession>
<comment type="similarity">
    <text evidence="1">Belongs to the protein kinase superfamily. CAMK Ser/Thr protein kinase family.</text>
</comment>
<dbReference type="PANTHER" id="PTHR24347">
    <property type="entry name" value="SERINE/THREONINE-PROTEIN KINASE"/>
    <property type="match status" value="1"/>
</dbReference>
<dbReference type="SUPFAM" id="SSF56112">
    <property type="entry name" value="Protein kinase-like (PK-like)"/>
    <property type="match status" value="1"/>
</dbReference>
<evidence type="ECO:0000256" key="6">
    <source>
        <dbReference type="ARBA" id="ARBA00022741"/>
    </source>
</evidence>
<dbReference type="Gene3D" id="1.10.510.10">
    <property type="entry name" value="Transferase(Phosphotransferase) domain 1"/>
    <property type="match status" value="1"/>
</dbReference>
<feature type="domain" description="Protein kinase" evidence="14">
    <location>
        <begin position="76"/>
        <end position="339"/>
    </location>
</feature>
<evidence type="ECO:0000256" key="12">
    <source>
        <dbReference type="RuleBase" id="RU000304"/>
    </source>
</evidence>
<dbReference type="Gene3D" id="3.30.200.20">
    <property type="entry name" value="Phosphorylase Kinase, domain 1"/>
    <property type="match status" value="1"/>
</dbReference>
<keyword evidence="16" id="KW-1185">Reference proteome</keyword>
<evidence type="ECO:0000256" key="7">
    <source>
        <dbReference type="ARBA" id="ARBA00022777"/>
    </source>
</evidence>
<dbReference type="Proteomes" id="UP000663828">
    <property type="component" value="Unassembled WGS sequence"/>
</dbReference>
<feature type="binding site" evidence="11">
    <location>
        <position position="105"/>
    </location>
    <ligand>
        <name>ATP</name>
        <dbReference type="ChEBI" id="CHEBI:30616"/>
    </ligand>
</feature>
<proteinExistence type="inferred from homology"/>
<evidence type="ECO:0000256" key="10">
    <source>
        <dbReference type="ARBA" id="ARBA00048679"/>
    </source>
</evidence>
<dbReference type="Pfam" id="PF00069">
    <property type="entry name" value="Pkinase"/>
    <property type="match status" value="1"/>
</dbReference>
<sequence length="422" mass="48060">MGLRDLFRKHKKEHDILPSPTMNAITTKQHSSQQVKHDKDGLGNVTKDVAVPSNISEKYRQFPFPTRRNAVTDEYEVSKESLGVGINGKVLTCWQRETRRKCALKILKDSDKARREVILHKKACDGCDYIVKVLDVYENMYASNRCLLIIMECMEGGELFNRIRQRQDKPYTEREAANVISMIAKAVAHLHHMDMAHRDLKPENLLFTNTTDEAVLKLTDFGFAKEGNNEQRPLNTPCYTPYYVAPEILSNDKYDKACDIWSMGVIMYILLCGYPPFFSTHGGAISAGMKTKIKAGEYQFPKAEWKNVSQEAKSIIQKMLTVDPANRVTIDWILRCSWLTGTVPETPIDIRPMLDAENYEQMRVEIAAANHAQRRADADDDENINHLGPETSRIAKLRAAKRQRQPATEGNTSPLSKINEQE</sequence>
<comment type="catalytic activity">
    <reaction evidence="9">
        <text>L-threonyl-[protein] + ATP = O-phospho-L-threonyl-[protein] + ADP + H(+)</text>
        <dbReference type="Rhea" id="RHEA:46608"/>
        <dbReference type="Rhea" id="RHEA-COMP:11060"/>
        <dbReference type="Rhea" id="RHEA-COMP:11605"/>
        <dbReference type="ChEBI" id="CHEBI:15378"/>
        <dbReference type="ChEBI" id="CHEBI:30013"/>
        <dbReference type="ChEBI" id="CHEBI:30616"/>
        <dbReference type="ChEBI" id="CHEBI:61977"/>
        <dbReference type="ChEBI" id="CHEBI:456216"/>
        <dbReference type="EC" id="2.7.11.1"/>
    </reaction>
</comment>
<dbReference type="AlphaFoldDB" id="A0A813Q4G2"/>
<dbReference type="GO" id="GO:0004674">
    <property type="term" value="F:protein serine/threonine kinase activity"/>
    <property type="evidence" value="ECO:0007669"/>
    <property type="project" value="UniProtKB-KW"/>
</dbReference>
<evidence type="ECO:0000256" key="5">
    <source>
        <dbReference type="ARBA" id="ARBA00022679"/>
    </source>
</evidence>
<evidence type="ECO:0000313" key="15">
    <source>
        <dbReference type="EMBL" id="CAF0761799.1"/>
    </source>
</evidence>
<dbReference type="InterPro" id="IPR011009">
    <property type="entry name" value="Kinase-like_dom_sf"/>
</dbReference>
<evidence type="ECO:0000256" key="8">
    <source>
        <dbReference type="ARBA" id="ARBA00022840"/>
    </source>
</evidence>
<feature type="compositionally biased region" description="Basic residues" evidence="13">
    <location>
        <begin position="395"/>
        <end position="404"/>
    </location>
</feature>
<keyword evidence="8 11" id="KW-0067">ATP-binding</keyword>
<evidence type="ECO:0000256" key="11">
    <source>
        <dbReference type="PROSITE-ProRule" id="PRU10141"/>
    </source>
</evidence>
<evidence type="ECO:0000256" key="13">
    <source>
        <dbReference type="SAM" id="MobiDB-lite"/>
    </source>
</evidence>
<evidence type="ECO:0000256" key="9">
    <source>
        <dbReference type="ARBA" id="ARBA00047899"/>
    </source>
</evidence>
<keyword evidence="6 11" id="KW-0547">Nucleotide-binding</keyword>
<dbReference type="PROSITE" id="PS00107">
    <property type="entry name" value="PROTEIN_KINASE_ATP"/>
    <property type="match status" value="1"/>
</dbReference>
<organism evidence="15 16">
    <name type="scientific">Adineta ricciae</name>
    <name type="common">Rotifer</name>
    <dbReference type="NCBI Taxonomy" id="249248"/>
    <lineage>
        <taxon>Eukaryota</taxon>
        <taxon>Metazoa</taxon>
        <taxon>Spiralia</taxon>
        <taxon>Gnathifera</taxon>
        <taxon>Rotifera</taxon>
        <taxon>Eurotatoria</taxon>
        <taxon>Bdelloidea</taxon>
        <taxon>Adinetida</taxon>
        <taxon>Adinetidae</taxon>
        <taxon>Adineta</taxon>
    </lineage>
</organism>
<keyword evidence="3 12" id="KW-0723">Serine/threonine-protein kinase</keyword>
<name>A0A813Q4G2_ADIRI</name>
<evidence type="ECO:0000256" key="4">
    <source>
        <dbReference type="ARBA" id="ARBA00022553"/>
    </source>
</evidence>
<dbReference type="PROSITE" id="PS00108">
    <property type="entry name" value="PROTEIN_KINASE_ST"/>
    <property type="match status" value="1"/>
</dbReference>
<protein>
    <recommendedName>
        <fullName evidence="2">non-specific serine/threonine protein kinase</fullName>
        <ecNumber evidence="2">2.7.11.1</ecNumber>
    </recommendedName>
</protein>
<comment type="catalytic activity">
    <reaction evidence="10">
        <text>L-seryl-[protein] + ATP = O-phospho-L-seryl-[protein] + ADP + H(+)</text>
        <dbReference type="Rhea" id="RHEA:17989"/>
        <dbReference type="Rhea" id="RHEA-COMP:9863"/>
        <dbReference type="Rhea" id="RHEA-COMP:11604"/>
        <dbReference type="ChEBI" id="CHEBI:15378"/>
        <dbReference type="ChEBI" id="CHEBI:29999"/>
        <dbReference type="ChEBI" id="CHEBI:30616"/>
        <dbReference type="ChEBI" id="CHEBI:83421"/>
        <dbReference type="ChEBI" id="CHEBI:456216"/>
        <dbReference type="EC" id="2.7.11.1"/>
    </reaction>
</comment>
<dbReference type="InterPro" id="IPR000719">
    <property type="entry name" value="Prot_kinase_dom"/>
</dbReference>
<evidence type="ECO:0000256" key="1">
    <source>
        <dbReference type="ARBA" id="ARBA00006692"/>
    </source>
</evidence>
<dbReference type="FunFam" id="3.30.200.20:FF:000156">
    <property type="entry name" value="MAP kinase-activated protein kinase 3"/>
    <property type="match status" value="1"/>
</dbReference>
<dbReference type="CDD" id="cd14089">
    <property type="entry name" value="STKc_MAPKAPK"/>
    <property type="match status" value="1"/>
</dbReference>
<keyword evidence="5" id="KW-0808">Transferase</keyword>
<dbReference type="InterPro" id="IPR017441">
    <property type="entry name" value="Protein_kinase_ATP_BS"/>
</dbReference>